<evidence type="ECO:0000256" key="1">
    <source>
        <dbReference type="ARBA" id="ARBA00004651"/>
    </source>
</evidence>
<gene>
    <name evidence="10" type="ORF">M1R53_05840</name>
</gene>
<organism evidence="10 11">
    <name type="scientific">Fenollaria massiliensis</name>
    <dbReference type="NCBI Taxonomy" id="938288"/>
    <lineage>
        <taxon>Bacteria</taxon>
        <taxon>Bacillati</taxon>
        <taxon>Bacillota</taxon>
        <taxon>Clostridia</taxon>
        <taxon>Eubacteriales</taxon>
        <taxon>Fenollaria</taxon>
    </lineage>
</organism>
<evidence type="ECO:0000256" key="5">
    <source>
        <dbReference type="ARBA" id="ARBA00022989"/>
    </source>
</evidence>
<dbReference type="AlphaFoldDB" id="A0A9E7DJ15"/>
<dbReference type="Pfam" id="PF00005">
    <property type="entry name" value="ABC_tran"/>
    <property type="match status" value="1"/>
</dbReference>
<dbReference type="PROSITE" id="PS00211">
    <property type="entry name" value="ABC_TRANSPORTER_1"/>
    <property type="match status" value="1"/>
</dbReference>
<evidence type="ECO:0000256" key="2">
    <source>
        <dbReference type="ARBA" id="ARBA00022692"/>
    </source>
</evidence>
<dbReference type="InterPro" id="IPR003593">
    <property type="entry name" value="AAA+_ATPase"/>
</dbReference>
<dbReference type="SUPFAM" id="SSF90123">
    <property type="entry name" value="ABC transporter transmembrane region"/>
    <property type="match status" value="1"/>
</dbReference>
<dbReference type="InterPro" id="IPR017871">
    <property type="entry name" value="ABC_transporter-like_CS"/>
</dbReference>
<dbReference type="PROSITE" id="PS50893">
    <property type="entry name" value="ABC_TRANSPORTER_2"/>
    <property type="match status" value="1"/>
</dbReference>
<evidence type="ECO:0000259" key="8">
    <source>
        <dbReference type="PROSITE" id="PS50893"/>
    </source>
</evidence>
<feature type="transmembrane region" description="Helical" evidence="7">
    <location>
        <begin position="61"/>
        <end position="82"/>
    </location>
</feature>
<dbReference type="Gene3D" id="1.20.1560.10">
    <property type="entry name" value="ABC transporter type 1, transmembrane domain"/>
    <property type="match status" value="1"/>
</dbReference>
<comment type="subcellular location">
    <subcellularLocation>
        <location evidence="1">Cell membrane</location>
        <topology evidence="1">Multi-pass membrane protein</topology>
    </subcellularLocation>
</comment>
<dbReference type="SUPFAM" id="SSF52540">
    <property type="entry name" value="P-loop containing nucleoside triphosphate hydrolases"/>
    <property type="match status" value="1"/>
</dbReference>
<protein>
    <submittedName>
        <fullName evidence="10">ABC transporter ATP-binding protein/permease</fullName>
    </submittedName>
</protein>
<feature type="transmembrane region" description="Helical" evidence="7">
    <location>
        <begin position="150"/>
        <end position="178"/>
    </location>
</feature>
<dbReference type="Gene3D" id="3.40.50.300">
    <property type="entry name" value="P-loop containing nucleotide triphosphate hydrolases"/>
    <property type="match status" value="1"/>
</dbReference>
<evidence type="ECO:0000313" key="11">
    <source>
        <dbReference type="Proteomes" id="UP000831151"/>
    </source>
</evidence>
<keyword evidence="2 7" id="KW-0812">Transmembrane</keyword>
<evidence type="ECO:0000256" key="7">
    <source>
        <dbReference type="SAM" id="Phobius"/>
    </source>
</evidence>
<dbReference type="FunFam" id="3.40.50.300:FF:000218">
    <property type="entry name" value="Multidrug ABC transporter ATP-binding protein"/>
    <property type="match status" value="1"/>
</dbReference>
<name>A0A9E7DJ15_9FIRM</name>
<evidence type="ECO:0000256" key="3">
    <source>
        <dbReference type="ARBA" id="ARBA00022741"/>
    </source>
</evidence>
<dbReference type="RefSeq" id="WP_249242336.1">
    <property type="nucleotide sequence ID" value="NZ_CP096649.1"/>
</dbReference>
<feature type="domain" description="ABC transporter" evidence="8">
    <location>
        <begin position="341"/>
        <end position="576"/>
    </location>
</feature>
<dbReference type="InterPro" id="IPR039421">
    <property type="entry name" value="Type_1_exporter"/>
</dbReference>
<dbReference type="InterPro" id="IPR027417">
    <property type="entry name" value="P-loop_NTPase"/>
</dbReference>
<keyword evidence="6 7" id="KW-0472">Membrane</keyword>
<dbReference type="CDD" id="cd18549">
    <property type="entry name" value="ABC_6TM_YwjA_like"/>
    <property type="match status" value="1"/>
</dbReference>
<dbReference type="Proteomes" id="UP000831151">
    <property type="component" value="Chromosome"/>
</dbReference>
<dbReference type="InterPro" id="IPR003439">
    <property type="entry name" value="ABC_transporter-like_ATP-bd"/>
</dbReference>
<keyword evidence="3" id="KW-0547">Nucleotide-binding</keyword>
<feature type="domain" description="ABC transmembrane type-1" evidence="9">
    <location>
        <begin position="22"/>
        <end position="307"/>
    </location>
</feature>
<keyword evidence="4 10" id="KW-0067">ATP-binding</keyword>
<dbReference type="InterPro" id="IPR036640">
    <property type="entry name" value="ABC1_TM_sf"/>
</dbReference>
<dbReference type="GO" id="GO:0015421">
    <property type="term" value="F:ABC-type oligopeptide transporter activity"/>
    <property type="evidence" value="ECO:0007669"/>
    <property type="project" value="TreeGrafter"/>
</dbReference>
<dbReference type="GO" id="GO:0005886">
    <property type="term" value="C:plasma membrane"/>
    <property type="evidence" value="ECO:0007669"/>
    <property type="project" value="UniProtKB-SubCell"/>
</dbReference>
<dbReference type="Pfam" id="PF00664">
    <property type="entry name" value="ABC_membrane"/>
    <property type="match status" value="1"/>
</dbReference>
<sequence>MNNKELLKRFLPYFKKYRKVLFLDLFCAVLTTVCELVFPLLLRSITNTASRDMALLTNQYILKVVGLYFTLRIVEIIAQFYMTKVGHIMGAYIEKDMRSDAFSHLQHLSDSFYNNTKVGQIMARITNDLFDVTEFAHHCPEEFLIAAFKIVVSFAILVRINVLLTVLMFTMIPIMIYASSSYNRKMRRAFKEQRDHIGDLNSGLEDSLLGSKVVKSFANEDVEVEKFEKDNDKFLEIKKKRYTYMAGFGTVNRIFDAIMYTMIIGIGGFLIKAGKISAGDMIAYVLFASSLLTTIKRIVDFMENFNAGMTGIERFIEIMDTDVDIFDKDDAIELKDVKGHIEFKDVSFAYPDDKNKVLSNINLIVNEGDSVAIVGPSGSGKTTLVNLIPRFYDVTKGEILIDGKNIKDFTLKSLRQNIGSVQQEVYLFSGTILENIKYGKIDASKEEVISAAKLAGAYDFIMELKDGFNTYVGERGVKLSGGQKQRIAIARVFLKNPKVLILDEATSALDNTSERLIQESLEKLSQGRTTLTIAHRLTTIKNAKKIIVLTDDGIKESGTHDDLMSKEGLYYKLYTGSLLDLK</sequence>
<reference evidence="10" key="1">
    <citation type="submission" date="2022-04" db="EMBL/GenBank/DDBJ databases">
        <title>Complete genome sequences of Ezakiella coagulans and Fenollaria massiliensis.</title>
        <authorList>
            <person name="France M.T."/>
            <person name="Clifford J."/>
            <person name="Narina S."/>
            <person name="Rutt L."/>
            <person name="Ravel J."/>
        </authorList>
    </citation>
    <scope>NUCLEOTIDE SEQUENCE</scope>
    <source>
        <strain evidence="10">C0061C2</strain>
    </source>
</reference>
<proteinExistence type="predicted"/>
<keyword evidence="11" id="KW-1185">Reference proteome</keyword>
<evidence type="ECO:0000256" key="4">
    <source>
        <dbReference type="ARBA" id="ARBA00022840"/>
    </source>
</evidence>
<dbReference type="InterPro" id="IPR011527">
    <property type="entry name" value="ABC1_TM_dom"/>
</dbReference>
<keyword evidence="5 7" id="KW-1133">Transmembrane helix</keyword>
<feature type="transmembrane region" description="Helical" evidence="7">
    <location>
        <begin position="242"/>
        <end position="269"/>
    </location>
</feature>
<accession>A0A9E7DJ15</accession>
<evidence type="ECO:0000256" key="6">
    <source>
        <dbReference type="ARBA" id="ARBA00023136"/>
    </source>
</evidence>
<dbReference type="KEGG" id="fms:M1R53_05840"/>
<evidence type="ECO:0000259" key="9">
    <source>
        <dbReference type="PROSITE" id="PS50929"/>
    </source>
</evidence>
<dbReference type="EMBL" id="CP096649">
    <property type="protein sequence ID" value="UQK58759.1"/>
    <property type="molecule type" value="Genomic_DNA"/>
</dbReference>
<feature type="transmembrane region" description="Helical" evidence="7">
    <location>
        <begin position="20"/>
        <end position="41"/>
    </location>
</feature>
<dbReference type="PANTHER" id="PTHR43394:SF1">
    <property type="entry name" value="ATP-BINDING CASSETTE SUB-FAMILY B MEMBER 10, MITOCHONDRIAL"/>
    <property type="match status" value="1"/>
</dbReference>
<dbReference type="GO" id="GO:0016887">
    <property type="term" value="F:ATP hydrolysis activity"/>
    <property type="evidence" value="ECO:0007669"/>
    <property type="project" value="InterPro"/>
</dbReference>
<dbReference type="GO" id="GO:0005524">
    <property type="term" value="F:ATP binding"/>
    <property type="evidence" value="ECO:0007669"/>
    <property type="project" value="UniProtKB-KW"/>
</dbReference>
<dbReference type="PANTHER" id="PTHR43394">
    <property type="entry name" value="ATP-DEPENDENT PERMEASE MDL1, MITOCHONDRIAL"/>
    <property type="match status" value="1"/>
</dbReference>
<dbReference type="PROSITE" id="PS50929">
    <property type="entry name" value="ABC_TM1F"/>
    <property type="match status" value="1"/>
</dbReference>
<dbReference type="SMART" id="SM00382">
    <property type="entry name" value="AAA"/>
    <property type="match status" value="1"/>
</dbReference>
<evidence type="ECO:0000313" key="10">
    <source>
        <dbReference type="EMBL" id="UQK58759.1"/>
    </source>
</evidence>